<name>A0ABY1HDN2_9GAMM</name>
<evidence type="ECO:0000259" key="1">
    <source>
        <dbReference type="Pfam" id="PF05838"/>
    </source>
</evidence>
<dbReference type="RefSeq" id="WP_075471318.1">
    <property type="nucleotide sequence ID" value="NZ_CAWQZC010000046.1"/>
</dbReference>
<reference evidence="3 4" key="1">
    <citation type="submission" date="2016-11" db="EMBL/GenBank/DDBJ databases">
        <authorList>
            <person name="Klemetsen T."/>
        </authorList>
    </citation>
    <scope>NUCLEOTIDE SEQUENCE [LARGE SCALE GENOMIC DNA]</scope>
    <source>
        <strain evidence="3">MT 2528</strain>
    </source>
</reference>
<dbReference type="Pfam" id="PF09374">
    <property type="entry name" value="PG_binding_3"/>
    <property type="match status" value="1"/>
</dbReference>
<dbReference type="EMBL" id="FPLJ01000031">
    <property type="protein sequence ID" value="SGY86811.1"/>
    <property type="molecule type" value="Genomic_DNA"/>
</dbReference>
<dbReference type="SUPFAM" id="SSF53955">
    <property type="entry name" value="Lysozyme-like"/>
    <property type="match status" value="1"/>
</dbReference>
<evidence type="ECO:0008006" key="5">
    <source>
        <dbReference type="Google" id="ProtNLM"/>
    </source>
</evidence>
<feature type="domain" description="TtsA-like Glycoside hydrolase family 108" evidence="1">
    <location>
        <begin position="8"/>
        <end position="100"/>
    </location>
</feature>
<dbReference type="Pfam" id="PF05838">
    <property type="entry name" value="Glyco_hydro_108"/>
    <property type="match status" value="1"/>
</dbReference>
<feature type="domain" description="Peptidoglycan binding" evidence="2">
    <location>
        <begin position="108"/>
        <end position="172"/>
    </location>
</feature>
<dbReference type="InterPro" id="IPR023346">
    <property type="entry name" value="Lysozyme-like_dom_sf"/>
</dbReference>
<protein>
    <recommendedName>
        <fullName evidence="5">N-acetylmuramidase</fullName>
    </recommendedName>
</protein>
<dbReference type="GeneID" id="61294859"/>
<accession>A0ABY1HDN2</accession>
<dbReference type="InterPro" id="IPR008565">
    <property type="entry name" value="TtsA-like_GH18_dom"/>
</dbReference>
<gene>
    <name evidence="3" type="ORF">MT2528_1131</name>
</gene>
<sequence>MANFRLGFEKVLHNEGGYKLHHVAGDRGGLTFAGISANAHPQWLGWRLLKNHGSEGQQDTQLIELVFNFYRYNFWKKINGDMITSQKVAESLFDFAVNTGLSTAVKLAQVVVDATPDGIVGPITLSKLNEYNEYNESLFVSHYALAKITRYAKIVTNNENQNKFLLGWINRTLQGLA</sequence>
<dbReference type="InterPro" id="IPR018537">
    <property type="entry name" value="Peptidoglycan-bd_3"/>
</dbReference>
<proteinExistence type="predicted"/>
<evidence type="ECO:0000313" key="3">
    <source>
        <dbReference type="EMBL" id="SGY86811.1"/>
    </source>
</evidence>
<evidence type="ECO:0000259" key="2">
    <source>
        <dbReference type="Pfam" id="PF09374"/>
    </source>
</evidence>
<keyword evidence="4" id="KW-1185">Reference proteome</keyword>
<dbReference type="Gene3D" id="1.20.141.10">
    <property type="entry name" value="Chitosanase, subunit A, domain 1"/>
    <property type="match status" value="1"/>
</dbReference>
<evidence type="ECO:0000313" key="4">
    <source>
        <dbReference type="Proteomes" id="UP000182660"/>
    </source>
</evidence>
<organism evidence="3 4">
    <name type="scientific">Moritella viscosa</name>
    <dbReference type="NCBI Taxonomy" id="80854"/>
    <lineage>
        <taxon>Bacteria</taxon>
        <taxon>Pseudomonadati</taxon>
        <taxon>Pseudomonadota</taxon>
        <taxon>Gammaproteobacteria</taxon>
        <taxon>Alteromonadales</taxon>
        <taxon>Moritellaceae</taxon>
        <taxon>Moritella</taxon>
    </lineage>
</organism>
<dbReference type="Proteomes" id="UP000182660">
    <property type="component" value="Unassembled WGS sequence"/>
</dbReference>
<comment type="caution">
    <text evidence="3">The sequence shown here is derived from an EMBL/GenBank/DDBJ whole genome shotgun (WGS) entry which is preliminary data.</text>
</comment>